<dbReference type="EMBL" id="KB203274">
    <property type="protein sequence ID" value="ESO85669.1"/>
    <property type="molecule type" value="Genomic_DNA"/>
</dbReference>
<protein>
    <submittedName>
        <fullName evidence="2">Uncharacterized protein</fullName>
    </submittedName>
</protein>
<accession>V4B9N4</accession>
<evidence type="ECO:0000313" key="3">
    <source>
        <dbReference type="Proteomes" id="UP000030746"/>
    </source>
</evidence>
<gene>
    <name evidence="2" type="ORF">LOTGIDRAFT_229482</name>
</gene>
<evidence type="ECO:0000313" key="2">
    <source>
        <dbReference type="EMBL" id="ESO85669.1"/>
    </source>
</evidence>
<feature type="signal peptide" evidence="1">
    <location>
        <begin position="1"/>
        <end position="19"/>
    </location>
</feature>
<dbReference type="HOGENOM" id="CLU_1327710_0_0_1"/>
<name>V4B9N4_LOTGI</name>
<dbReference type="RefSeq" id="XP_009063907.1">
    <property type="nucleotide sequence ID" value="XM_009065659.1"/>
</dbReference>
<dbReference type="GeneID" id="20248018"/>
<dbReference type="Proteomes" id="UP000030746">
    <property type="component" value="Unassembled WGS sequence"/>
</dbReference>
<evidence type="ECO:0000256" key="1">
    <source>
        <dbReference type="SAM" id="SignalP"/>
    </source>
</evidence>
<dbReference type="KEGG" id="lgi:LOTGIDRAFT_229482"/>
<keyword evidence="3" id="KW-1185">Reference proteome</keyword>
<dbReference type="CTD" id="20248018"/>
<proteinExistence type="predicted"/>
<dbReference type="AlphaFoldDB" id="V4B9N4"/>
<keyword evidence="1" id="KW-0732">Signal</keyword>
<organism evidence="2 3">
    <name type="scientific">Lottia gigantea</name>
    <name type="common">Giant owl limpet</name>
    <dbReference type="NCBI Taxonomy" id="225164"/>
    <lineage>
        <taxon>Eukaryota</taxon>
        <taxon>Metazoa</taxon>
        <taxon>Spiralia</taxon>
        <taxon>Lophotrochozoa</taxon>
        <taxon>Mollusca</taxon>
        <taxon>Gastropoda</taxon>
        <taxon>Patellogastropoda</taxon>
        <taxon>Lottioidea</taxon>
        <taxon>Lottiidae</taxon>
        <taxon>Lottia</taxon>
    </lineage>
</organism>
<feature type="chain" id="PRO_5004717605" evidence="1">
    <location>
        <begin position="20"/>
        <end position="207"/>
    </location>
</feature>
<reference evidence="2" key="1">
    <citation type="journal article" date="2013" name="Nature">
        <title>Insights into bilaterian evolution from three spiralian genomes.</title>
        <authorList>
            <person name="Simakov O."/>
            <person name="Marletaz F."/>
            <person name="Cho S.J."/>
            <person name="Edsinger-Gonzales E."/>
            <person name="Havlak P."/>
            <person name="Hellsten U."/>
            <person name="Kuo D.H."/>
            <person name="Larsson T."/>
            <person name="Lv J."/>
            <person name="Arendt D."/>
            <person name="Savage R."/>
            <person name="Osoegawa K."/>
            <person name="de Jong P."/>
            <person name="Grimwood J."/>
            <person name="Chapman J.A."/>
            <person name="Shapiro H."/>
            <person name="Aerts A."/>
            <person name="Otillar R.P."/>
            <person name="Terry A.Y."/>
            <person name="Boore J.L."/>
            <person name="Grigoriev I.V."/>
            <person name="Lindberg D.R."/>
            <person name="Seaver E.C."/>
            <person name="Weisblat D.A."/>
            <person name="Putnam N.H."/>
            <person name="Rokhsar D.S."/>
        </authorList>
    </citation>
    <scope>NUCLEOTIDE SEQUENCE [LARGE SCALE GENOMIC DNA]</scope>
</reference>
<sequence>MLRYLLVLVVFAATCMVDAKVPLCREALQVDEVDKEIPLTEDVAKALLDKSSDKSKVLSSMPQQSKALVSGAKLAPILSLGPIISRPKPLVCPKYRPFYWGPQELCPSKKVKVYTLSSRSYGFCYVLFPHWQNIYESRCLCPTCRLNCSPTNTTFRHRCVRDPKPYVYKKVWAICYRSGSWQIRNFSHNFFDGKCTCKTYYRGRCRG</sequence>